<dbReference type="Proteomes" id="UP000218238">
    <property type="component" value="Unassembled WGS sequence"/>
</dbReference>
<evidence type="ECO:0000259" key="1">
    <source>
        <dbReference type="Pfam" id="PF05685"/>
    </source>
</evidence>
<dbReference type="OrthoDB" id="529629at2"/>
<dbReference type="SUPFAM" id="SSF52980">
    <property type="entry name" value="Restriction endonuclease-like"/>
    <property type="match status" value="1"/>
</dbReference>
<accession>A0A2A2TJ14</accession>
<dbReference type="Gene3D" id="3.90.1570.10">
    <property type="entry name" value="tt1808, chain A"/>
    <property type="match status" value="1"/>
</dbReference>
<dbReference type="CDD" id="cd06260">
    <property type="entry name" value="DUF820-like"/>
    <property type="match status" value="1"/>
</dbReference>
<keyword evidence="3" id="KW-1185">Reference proteome</keyword>
<sequence>MNGVTSKGTQNQDQEHKKTLYEQLGVLEYWLFDPKGEWIVEKLRGYRLQNDIYQLITDGQCQALGLGISVEGQLLGLYRTDTGEKLLIPTELAEQLQYERQRADIQQERAEKLAEYLRRREAACR</sequence>
<feature type="domain" description="Putative restriction endonuclease" evidence="1">
    <location>
        <begin position="4"/>
        <end position="56"/>
    </location>
</feature>
<evidence type="ECO:0000313" key="3">
    <source>
        <dbReference type="Proteomes" id="UP000218238"/>
    </source>
</evidence>
<name>A0A2A2TJ14_9CYAN</name>
<proteinExistence type="predicted"/>
<dbReference type="PANTHER" id="PTHR33352">
    <property type="entry name" value="SLR1095 PROTEIN"/>
    <property type="match status" value="1"/>
</dbReference>
<gene>
    <name evidence="2" type="ORF">CK510_12425</name>
</gene>
<dbReference type="InterPro" id="IPR011335">
    <property type="entry name" value="Restrct_endonuc-II-like"/>
</dbReference>
<dbReference type="AlphaFoldDB" id="A0A2A2TJ14"/>
<organism evidence="2 3">
    <name type="scientific">Brunnivagina elsteri CCALA 953</name>
    <dbReference type="NCBI Taxonomy" id="987040"/>
    <lineage>
        <taxon>Bacteria</taxon>
        <taxon>Bacillati</taxon>
        <taxon>Cyanobacteriota</taxon>
        <taxon>Cyanophyceae</taxon>
        <taxon>Nostocales</taxon>
        <taxon>Calotrichaceae</taxon>
        <taxon>Brunnivagina</taxon>
    </lineage>
</organism>
<dbReference type="Pfam" id="PF05685">
    <property type="entry name" value="Uma2"/>
    <property type="match status" value="1"/>
</dbReference>
<dbReference type="PANTHER" id="PTHR33352:SF2">
    <property type="entry name" value="SLL0995 PROTEIN"/>
    <property type="match status" value="1"/>
</dbReference>
<dbReference type="InterPro" id="IPR012296">
    <property type="entry name" value="Nuclease_put_TT1808"/>
</dbReference>
<protein>
    <recommendedName>
        <fullName evidence="1">Putative restriction endonuclease domain-containing protein</fullName>
    </recommendedName>
</protein>
<evidence type="ECO:0000313" key="2">
    <source>
        <dbReference type="EMBL" id="PAX54335.1"/>
    </source>
</evidence>
<dbReference type="EMBL" id="NTFS01000116">
    <property type="protein sequence ID" value="PAX54335.1"/>
    <property type="molecule type" value="Genomic_DNA"/>
</dbReference>
<dbReference type="InterPro" id="IPR008538">
    <property type="entry name" value="Uma2"/>
</dbReference>
<reference evidence="2 3" key="1">
    <citation type="submission" date="2017-08" db="EMBL/GenBank/DDBJ databases">
        <title>Draft genome sequence of filamentous cyanobacterium Calothrix elsteri CCALA 953.</title>
        <authorList>
            <person name="Gagunashvili A.N."/>
            <person name="Elster J."/>
            <person name="Andresson O.S."/>
        </authorList>
    </citation>
    <scope>NUCLEOTIDE SEQUENCE [LARGE SCALE GENOMIC DNA]</scope>
    <source>
        <strain evidence="2 3">CCALA 953</strain>
    </source>
</reference>
<comment type="caution">
    <text evidence="2">The sequence shown here is derived from an EMBL/GenBank/DDBJ whole genome shotgun (WGS) entry which is preliminary data.</text>
</comment>